<evidence type="ECO:0000259" key="7">
    <source>
        <dbReference type="Pfam" id="PF16363"/>
    </source>
</evidence>
<evidence type="ECO:0000256" key="3">
    <source>
        <dbReference type="ARBA" id="ARBA00004947"/>
    </source>
</evidence>
<dbReference type="InterPro" id="IPR036291">
    <property type="entry name" value="NAD(P)-bd_dom_sf"/>
</dbReference>
<reference evidence="8 9" key="1">
    <citation type="submission" date="2024-10" db="EMBL/GenBank/DDBJ databases">
        <title>Updated reference genomes for cyclostephanoid diatoms.</title>
        <authorList>
            <person name="Roberts W.R."/>
            <person name="Alverson A.J."/>
        </authorList>
    </citation>
    <scope>NUCLEOTIDE SEQUENCE [LARGE SCALE GENOMIC DNA]</scope>
    <source>
        <strain evidence="8 9">AJA232-27</strain>
    </source>
</reference>
<gene>
    <name evidence="8" type="ORF">ACHAWU_007499</name>
</gene>
<dbReference type="NCBIfam" id="NF007956">
    <property type="entry name" value="PRK10675.1"/>
    <property type="match status" value="1"/>
</dbReference>
<dbReference type="SUPFAM" id="SSF51735">
    <property type="entry name" value="NAD(P)-binding Rossmann-fold domains"/>
    <property type="match status" value="1"/>
</dbReference>
<comment type="pathway">
    <text evidence="3">Carbohydrate metabolism; galactose metabolism.</text>
</comment>
<dbReference type="EMBL" id="JALLBG020000196">
    <property type="protein sequence ID" value="KAL3759755.1"/>
    <property type="molecule type" value="Genomic_DNA"/>
</dbReference>
<comment type="cofactor">
    <cofactor evidence="2">
        <name>NAD(+)</name>
        <dbReference type="ChEBI" id="CHEBI:57540"/>
    </cofactor>
</comment>
<name>A0ABD3M6S1_9STRA</name>
<dbReference type="Gene3D" id="3.40.50.720">
    <property type="entry name" value="NAD(P)-binding Rossmann-like Domain"/>
    <property type="match status" value="1"/>
</dbReference>
<evidence type="ECO:0000313" key="9">
    <source>
        <dbReference type="Proteomes" id="UP001530293"/>
    </source>
</evidence>
<dbReference type="PANTHER" id="PTHR43725">
    <property type="entry name" value="UDP-GLUCOSE 4-EPIMERASE"/>
    <property type="match status" value="1"/>
</dbReference>
<comment type="catalytic activity">
    <reaction evidence="1">
        <text>UDP-alpha-D-glucose = UDP-alpha-D-galactose</text>
        <dbReference type="Rhea" id="RHEA:22168"/>
        <dbReference type="ChEBI" id="CHEBI:58885"/>
        <dbReference type="ChEBI" id="CHEBI:66914"/>
        <dbReference type="EC" id="5.1.3.2"/>
    </reaction>
</comment>
<evidence type="ECO:0000256" key="1">
    <source>
        <dbReference type="ARBA" id="ARBA00000083"/>
    </source>
</evidence>
<dbReference type="PANTHER" id="PTHR43725:SF47">
    <property type="entry name" value="UDP-GLUCOSE 4-EPIMERASE"/>
    <property type="match status" value="1"/>
</dbReference>
<dbReference type="Gene3D" id="3.90.25.10">
    <property type="entry name" value="UDP-galactose 4-epimerase, domain 1"/>
    <property type="match status" value="1"/>
</dbReference>
<dbReference type="CDD" id="cd05247">
    <property type="entry name" value="UDP_G4E_1_SDR_e"/>
    <property type="match status" value="1"/>
</dbReference>
<dbReference type="PRINTS" id="PR01713">
    <property type="entry name" value="NUCEPIMERASE"/>
</dbReference>
<keyword evidence="9" id="KW-1185">Reference proteome</keyword>
<dbReference type="EC" id="5.1.3.2" evidence="4"/>
<evidence type="ECO:0000313" key="8">
    <source>
        <dbReference type="EMBL" id="KAL3759755.1"/>
    </source>
</evidence>
<proteinExistence type="predicted"/>
<accession>A0ABD3M6S1</accession>
<evidence type="ECO:0000256" key="4">
    <source>
        <dbReference type="ARBA" id="ARBA00013189"/>
    </source>
</evidence>
<sequence length="463" mass="50250">MALPLPPPPPYHSELRTMTMTSSSIRLAIGWLLLQYAATTASAFAAILSKANGNGLHRTGFDFDGHKLSYRCNYSSLTSTHPTTLFAIRGGGGGDDDNQSSDDNNLRTVLVTGGAGYIGSHTCLELLKTGRYRVVVIDNLINSSQESLNRVRDLLSIEGCETNGDERLFFRNCDIRDESGLQSVLEEFPSISSCIHFAGLKAVGESVAKPLSYYAANIGGTTTLLQVLQKASVPHFVFSSSATVYGEPEMLPLTESARLTATNPYGRTKLFIEEILRDLYASSPTSWNILILRYFNPIGAHPSGRMGEDPQGIPNNLMPFIAQVCVGRREKLSIFGNDYDTPDGTGVRDYIHVVDLAKGHVAALDKLYSDDSVGCQAVNLGTGKGVSVLELVAGMGEATGKPVPYEISDRRPGDVAELYADATKAKELLGWSAGLGTKEMCEDTWRWQSTNPMGYKEEIEIVN</sequence>
<dbReference type="NCBIfam" id="TIGR01179">
    <property type="entry name" value="galE"/>
    <property type="match status" value="1"/>
</dbReference>
<dbReference type="InterPro" id="IPR005886">
    <property type="entry name" value="UDP_G4E"/>
</dbReference>
<dbReference type="Pfam" id="PF16363">
    <property type="entry name" value="GDP_Man_Dehyd"/>
    <property type="match status" value="1"/>
</dbReference>
<evidence type="ECO:0000256" key="2">
    <source>
        <dbReference type="ARBA" id="ARBA00001911"/>
    </source>
</evidence>
<keyword evidence="5" id="KW-0520">NAD</keyword>
<evidence type="ECO:0000256" key="5">
    <source>
        <dbReference type="ARBA" id="ARBA00023027"/>
    </source>
</evidence>
<dbReference type="InterPro" id="IPR016040">
    <property type="entry name" value="NAD(P)-bd_dom"/>
</dbReference>
<organism evidence="8 9">
    <name type="scientific">Discostella pseudostelligera</name>
    <dbReference type="NCBI Taxonomy" id="259834"/>
    <lineage>
        <taxon>Eukaryota</taxon>
        <taxon>Sar</taxon>
        <taxon>Stramenopiles</taxon>
        <taxon>Ochrophyta</taxon>
        <taxon>Bacillariophyta</taxon>
        <taxon>Coscinodiscophyceae</taxon>
        <taxon>Thalassiosirophycidae</taxon>
        <taxon>Stephanodiscales</taxon>
        <taxon>Stephanodiscaceae</taxon>
        <taxon>Discostella</taxon>
    </lineage>
</organism>
<protein>
    <recommendedName>
        <fullName evidence="4">UDP-glucose 4-epimerase</fullName>
        <ecNumber evidence="4">5.1.3.2</ecNumber>
    </recommendedName>
</protein>
<evidence type="ECO:0000256" key="6">
    <source>
        <dbReference type="ARBA" id="ARBA00023235"/>
    </source>
</evidence>
<dbReference type="GO" id="GO:0003978">
    <property type="term" value="F:UDP-glucose 4-epimerase activity"/>
    <property type="evidence" value="ECO:0007669"/>
    <property type="project" value="UniProtKB-EC"/>
</dbReference>
<dbReference type="AlphaFoldDB" id="A0ABD3M6S1"/>
<feature type="domain" description="NAD(P)-binding" evidence="7">
    <location>
        <begin position="110"/>
        <end position="444"/>
    </location>
</feature>
<comment type="caution">
    <text evidence="8">The sequence shown here is derived from an EMBL/GenBank/DDBJ whole genome shotgun (WGS) entry which is preliminary data.</text>
</comment>
<dbReference type="Proteomes" id="UP001530293">
    <property type="component" value="Unassembled WGS sequence"/>
</dbReference>
<keyword evidence="6" id="KW-0413">Isomerase</keyword>